<comment type="caution">
    <text evidence="1">The sequence shown here is derived from an EMBL/GenBank/DDBJ whole genome shotgun (WGS) entry which is preliminary data.</text>
</comment>
<evidence type="ECO:0000313" key="1">
    <source>
        <dbReference type="EMBL" id="CAF4794380.1"/>
    </source>
</evidence>
<protein>
    <submittedName>
        <fullName evidence="1">Uncharacterized protein</fullName>
    </submittedName>
</protein>
<accession>A0A821P0D5</accession>
<name>A0A821P0D5_9BILA</name>
<dbReference type="Proteomes" id="UP000663873">
    <property type="component" value="Unassembled WGS sequence"/>
</dbReference>
<dbReference type="AlphaFoldDB" id="A0A821P0D5"/>
<feature type="non-terminal residue" evidence="1">
    <location>
        <position position="1"/>
    </location>
</feature>
<dbReference type="EMBL" id="CAJOBP010046941">
    <property type="protein sequence ID" value="CAF4794380.1"/>
    <property type="molecule type" value="Genomic_DNA"/>
</dbReference>
<reference evidence="1" key="1">
    <citation type="submission" date="2021-02" db="EMBL/GenBank/DDBJ databases">
        <authorList>
            <person name="Nowell W R."/>
        </authorList>
    </citation>
    <scope>NUCLEOTIDE SEQUENCE</scope>
</reference>
<organism evidence="1 2">
    <name type="scientific">Rotaria socialis</name>
    <dbReference type="NCBI Taxonomy" id="392032"/>
    <lineage>
        <taxon>Eukaryota</taxon>
        <taxon>Metazoa</taxon>
        <taxon>Spiralia</taxon>
        <taxon>Gnathifera</taxon>
        <taxon>Rotifera</taxon>
        <taxon>Eurotatoria</taxon>
        <taxon>Bdelloidea</taxon>
        <taxon>Philodinida</taxon>
        <taxon>Philodinidae</taxon>
        <taxon>Rotaria</taxon>
    </lineage>
</organism>
<sequence length="58" mass="6872">SIQRDYSQTPWNRQQQANYKAAAKATLMQQGNYPQQASYPMQHQQQYFVEAYPYVQTP</sequence>
<gene>
    <name evidence="1" type="ORF">UJA718_LOCUS40989</name>
</gene>
<evidence type="ECO:0000313" key="2">
    <source>
        <dbReference type="Proteomes" id="UP000663873"/>
    </source>
</evidence>
<proteinExistence type="predicted"/>
<feature type="non-terminal residue" evidence="1">
    <location>
        <position position="58"/>
    </location>
</feature>
<keyword evidence="2" id="KW-1185">Reference proteome</keyword>